<keyword evidence="3" id="KW-1185">Reference proteome</keyword>
<accession>A0A841BZT2</accession>
<proteinExistence type="predicted"/>
<name>A0A841BZT2_9ACTN</name>
<dbReference type="Pfam" id="PF10825">
    <property type="entry name" value="DUF2752"/>
    <property type="match status" value="1"/>
</dbReference>
<feature type="transmembrane region" description="Helical" evidence="1">
    <location>
        <begin position="101"/>
        <end position="121"/>
    </location>
</feature>
<feature type="transmembrane region" description="Helical" evidence="1">
    <location>
        <begin position="141"/>
        <end position="166"/>
    </location>
</feature>
<dbReference type="AlphaFoldDB" id="A0A841BZT2"/>
<sequence length="167" mass="18384">MTTQVQPPMATGPFGAPVQRDRMTRLMDRIAARSPRWLAPAAALTCIAGALGYTIWMDPTVSQAGEAPSCLVKLTTGFDCPGCGGTRAAWYLLHGDLPAAARHHILFVFAVPFLIYMYVAWAAKTAFGWRVPQLQVSPKTIAYFLAAWGVFTVLRNLPFAPFTWFYV</sequence>
<keyword evidence="1" id="KW-1133">Transmembrane helix</keyword>
<dbReference type="InterPro" id="IPR021215">
    <property type="entry name" value="DUF2752"/>
</dbReference>
<reference evidence="2 3" key="1">
    <citation type="submission" date="2020-08" db="EMBL/GenBank/DDBJ databases">
        <title>Sequencing the genomes of 1000 actinobacteria strains.</title>
        <authorList>
            <person name="Klenk H.-P."/>
        </authorList>
    </citation>
    <scope>NUCLEOTIDE SEQUENCE [LARGE SCALE GENOMIC DNA]</scope>
    <source>
        <strain evidence="2 3">DSM 45362</strain>
    </source>
</reference>
<keyword evidence="1" id="KW-0472">Membrane</keyword>
<dbReference type="RefSeq" id="WP_184841775.1">
    <property type="nucleotide sequence ID" value="NZ_JACHMN010000003.1"/>
</dbReference>
<gene>
    <name evidence="2" type="ORF">F4553_005736</name>
</gene>
<evidence type="ECO:0008006" key="4">
    <source>
        <dbReference type="Google" id="ProtNLM"/>
    </source>
</evidence>
<keyword evidence="1" id="KW-0812">Transmembrane</keyword>
<evidence type="ECO:0000313" key="2">
    <source>
        <dbReference type="EMBL" id="MBB5872302.1"/>
    </source>
</evidence>
<protein>
    <recommendedName>
        <fullName evidence="4">DUF2752 domain-containing protein</fullName>
    </recommendedName>
</protein>
<evidence type="ECO:0000256" key="1">
    <source>
        <dbReference type="SAM" id="Phobius"/>
    </source>
</evidence>
<dbReference type="Proteomes" id="UP000587527">
    <property type="component" value="Unassembled WGS sequence"/>
</dbReference>
<comment type="caution">
    <text evidence="2">The sequence shown here is derived from an EMBL/GenBank/DDBJ whole genome shotgun (WGS) entry which is preliminary data.</text>
</comment>
<feature type="transmembrane region" description="Helical" evidence="1">
    <location>
        <begin position="37"/>
        <end position="56"/>
    </location>
</feature>
<evidence type="ECO:0000313" key="3">
    <source>
        <dbReference type="Proteomes" id="UP000587527"/>
    </source>
</evidence>
<organism evidence="2 3">
    <name type="scientific">Allocatelliglobosispora scoriae</name>
    <dbReference type="NCBI Taxonomy" id="643052"/>
    <lineage>
        <taxon>Bacteria</taxon>
        <taxon>Bacillati</taxon>
        <taxon>Actinomycetota</taxon>
        <taxon>Actinomycetes</taxon>
        <taxon>Micromonosporales</taxon>
        <taxon>Micromonosporaceae</taxon>
        <taxon>Allocatelliglobosispora</taxon>
    </lineage>
</organism>
<dbReference type="EMBL" id="JACHMN010000003">
    <property type="protein sequence ID" value="MBB5872302.1"/>
    <property type="molecule type" value="Genomic_DNA"/>
</dbReference>